<evidence type="ECO:0000256" key="1">
    <source>
        <dbReference type="ARBA" id="ARBA00006930"/>
    </source>
</evidence>
<name>A0A179C3R3_9LACO</name>
<feature type="coiled-coil region" evidence="4">
    <location>
        <begin position="187"/>
        <end position="214"/>
    </location>
</feature>
<evidence type="ECO:0000313" key="6">
    <source>
        <dbReference type="EMBL" id="OAQ06999.1"/>
    </source>
</evidence>
<dbReference type="AlphaFoldDB" id="A0A179C3R3"/>
<dbReference type="InterPro" id="IPR027417">
    <property type="entry name" value="P-loop_NTPase"/>
</dbReference>
<comment type="subunit">
    <text evidence="2">Heterodimer of SbcC and SbcD.</text>
</comment>
<dbReference type="OrthoDB" id="9795626at2"/>
<dbReference type="PANTHER" id="PTHR32114">
    <property type="entry name" value="ABC TRANSPORTER ABCH.3"/>
    <property type="match status" value="1"/>
</dbReference>
<evidence type="ECO:0000256" key="2">
    <source>
        <dbReference type="ARBA" id="ARBA00011322"/>
    </source>
</evidence>
<feature type="coiled-coil region" evidence="4">
    <location>
        <begin position="250"/>
        <end position="361"/>
    </location>
</feature>
<gene>
    <name evidence="6" type="ORF">A3O14_07090</name>
</gene>
<evidence type="ECO:0000259" key="5">
    <source>
        <dbReference type="Pfam" id="PF13476"/>
    </source>
</evidence>
<dbReference type="GO" id="GO:0006302">
    <property type="term" value="P:double-strand break repair"/>
    <property type="evidence" value="ECO:0007669"/>
    <property type="project" value="InterPro"/>
</dbReference>
<dbReference type="SUPFAM" id="SSF52540">
    <property type="entry name" value="P-loop containing nucleoside triphosphate hydrolases"/>
    <property type="match status" value="1"/>
</dbReference>
<dbReference type="Gene3D" id="3.40.50.300">
    <property type="entry name" value="P-loop containing nucleotide triphosphate hydrolases"/>
    <property type="match status" value="2"/>
</dbReference>
<dbReference type="PANTHER" id="PTHR32114:SF2">
    <property type="entry name" value="ABC TRANSPORTER ABCH.3"/>
    <property type="match status" value="1"/>
</dbReference>
<dbReference type="Pfam" id="PF13476">
    <property type="entry name" value="AAA_23"/>
    <property type="match status" value="1"/>
</dbReference>
<sequence>MRPLKLTMQNFGPYRNETVDFTQFENVPLFLISGKTGSGKTTIFDGICYALFGETSGNERTPQQMRSSFAQAREKTVVQLKFEHQGKEYTITREPKYDYVNAKGGTSSHQAKQMLKYDGVNGEEETLTKTSDIKGFIEDLLHLNAKQFTQIVLLPQQQFRKFLAADSADKENVLRQVFGTEIFEKWTEQIKTEVRELSKRAEQQRANLEVLKQNVILTDDERKAVRTNQDWFAVVDEKIARNQQFVTDQRKILDHDNEKLQQSREQLDNAKQLKKAFDERNQLEQERMMLEQQDEEVKQKEQEIALLEWAQSQRALIMKVSQQRTAVTDADQRIKDAEKNLDRLKEERHRQQKVYDELEKRAPEIEKLTTNVQRLKPKLDLYTEVQAAQQSLQDAQHQLEQVTQKTASLKENLAEKERQLKANQAQLQQIGDLTNLNDDLNQRKLQLNQLDHHLERLEQLNHDKTTSTQKLADADQSVTSQQKTVAVLSDRANELQNYFAQNQINFYVKQLTPGKACPICGSTEHPHPAEIEVPVEMQTIKEEDVQQAQTQYTQAAQKLSQIEEQQSEFQQRVQVAQRALDEELQKLNQENQTDLSFDEIGDWRQNRERDFQTRKQEYDDAKVLQGRLTVQNTTLSQQQTELQNQFDNAQQLKTTAERKAAELDAQVKTQQKLLPAEFKTKAELEDQLGQWQTQIEKFTTAQKTNANEMQQIKEQQIVFETQDKQLTERLHELSHELNQTEHDLEAELQKQNETESKLRNLISNLHRLPTLRTEVDEYRQKVRSNTDQLAKANEVIGNQALPKIDHLQTQVADLENKLRGMQIKWGEQNAQLQSLKQIKHQASKLWDACQKQQQHLDEVAELSQIVSGGTSENKLGLERFVLREYFKEVLEVATQILEKITDGRYSFVLQQNAERNTARQTGLGIDVYDDEAGQTRSVHTLSGGESFIAALALALALGEVIQRQNGGTEIDTLFIDEGFGSLDEDALATAMETLRTLEGKNRMIGIISHVRELHAQIPDQINVVAHEGQSHLKYRHEG</sequence>
<organism evidence="6 7">
    <name type="scientific">Ligilactobacillus aviarius</name>
    <dbReference type="NCBI Taxonomy" id="1606"/>
    <lineage>
        <taxon>Bacteria</taxon>
        <taxon>Bacillati</taxon>
        <taxon>Bacillota</taxon>
        <taxon>Bacilli</taxon>
        <taxon>Lactobacillales</taxon>
        <taxon>Lactobacillaceae</taxon>
        <taxon>Ligilactobacillus</taxon>
    </lineage>
</organism>
<accession>A0A179C3R3</accession>
<feature type="domain" description="Rad50/SbcC-type AAA" evidence="5">
    <location>
        <begin position="5"/>
        <end position="213"/>
    </location>
</feature>
<dbReference type="Proteomes" id="UP000078520">
    <property type="component" value="Unassembled WGS sequence"/>
</dbReference>
<evidence type="ECO:0000256" key="4">
    <source>
        <dbReference type="SAM" id="Coils"/>
    </source>
</evidence>
<dbReference type="InterPro" id="IPR038729">
    <property type="entry name" value="Rad50/SbcC_AAA"/>
</dbReference>
<keyword evidence="4" id="KW-0175">Coiled coil</keyword>
<protein>
    <recommendedName>
        <fullName evidence="3">Nuclease SbcCD subunit C</fullName>
    </recommendedName>
</protein>
<feature type="coiled-coil region" evidence="4">
    <location>
        <begin position="385"/>
        <end position="460"/>
    </location>
</feature>
<feature type="coiled-coil region" evidence="4">
    <location>
        <begin position="632"/>
        <end position="824"/>
    </location>
</feature>
<evidence type="ECO:0000256" key="3">
    <source>
        <dbReference type="ARBA" id="ARBA00013368"/>
    </source>
</evidence>
<comment type="caution">
    <text evidence="6">The sequence shown here is derived from an EMBL/GenBank/DDBJ whole genome shotgun (WGS) entry which is preliminary data.</text>
</comment>
<reference evidence="7" key="1">
    <citation type="submission" date="2016-03" db="EMBL/GenBank/DDBJ databases">
        <authorList>
            <person name="Johnson T.J."/>
            <person name="Youmans B."/>
            <person name="Case K."/>
            <person name="Noll S."/>
        </authorList>
    </citation>
    <scope>NUCLEOTIDE SEQUENCE [LARGE SCALE GENOMIC DNA]</scope>
    <source>
        <strain evidence="7">UMNLAv8</strain>
    </source>
</reference>
<evidence type="ECO:0000313" key="7">
    <source>
        <dbReference type="Proteomes" id="UP000078520"/>
    </source>
</evidence>
<dbReference type="RefSeq" id="WP_064208655.1">
    <property type="nucleotide sequence ID" value="NZ_LVKC01000044.1"/>
</dbReference>
<dbReference type="GO" id="GO:0016887">
    <property type="term" value="F:ATP hydrolysis activity"/>
    <property type="evidence" value="ECO:0007669"/>
    <property type="project" value="InterPro"/>
</dbReference>
<proteinExistence type="inferred from homology"/>
<dbReference type="EMBL" id="LVKI01000044">
    <property type="protein sequence ID" value="OAQ06999.1"/>
    <property type="molecule type" value="Genomic_DNA"/>
</dbReference>
<dbReference type="Pfam" id="PF13558">
    <property type="entry name" value="SbcC_Walker_B"/>
    <property type="match status" value="1"/>
</dbReference>
<comment type="similarity">
    <text evidence="1">Belongs to the SMC family. SbcC subfamily.</text>
</comment>
<feature type="coiled-coil region" evidence="4">
    <location>
        <begin position="545"/>
        <end position="593"/>
    </location>
</feature>